<dbReference type="Proteomes" id="UP000243002">
    <property type="component" value="Unassembled WGS sequence"/>
</dbReference>
<dbReference type="GO" id="GO:0003684">
    <property type="term" value="F:damaged DNA binding"/>
    <property type="evidence" value="ECO:0007669"/>
    <property type="project" value="InterPro"/>
</dbReference>
<evidence type="ECO:0000256" key="4">
    <source>
        <dbReference type="ARBA" id="ARBA00023204"/>
    </source>
</evidence>
<dbReference type="Pfam" id="PF13438">
    <property type="entry name" value="DUF4113"/>
    <property type="match status" value="1"/>
</dbReference>
<sequence length="434" mass="47869">MTCEPWSRRRQAIVLIDGNNFYASCEAVLDPAVLGRPLVVLSNNDGCIVSRSAEARALGIRMGQPYFQVRRELERQGVVVRSSNYALYADMSQRLMATLEPWVEALEIYSIDEAFGQLSRPADQRSLHDWGRQLRHHVLCQLGLPVAVGIGSSKVLAKLANRLAKTTASATGVFDLGSMDDPDPHLAAVAIEDVWGMGRQLSRWCRLRGVADAKALRDMPSGELRRRCGVVGLRLQQELRGMACLPLETLPAAKRETCVSRSFSQPITSQSELREAVATYLSRAAEKLRRQQQRAGAITVFVRSNPFNGTSFYSNSATVSLPLASNDTAVLLQAALPLVAVLFSPHKPLHKAGVLMQQLQGEETLQHNLLLPLPLEQQHRRTALMATIDQLNRHYGSGTVQWAAAGLQTPWRMRRSRLSGAATTRLDAIPVVRA</sequence>
<keyword evidence="4" id="KW-0234">DNA repair</keyword>
<dbReference type="InterPro" id="IPR036775">
    <property type="entry name" value="DNA_pol_Y-fam_lit_finger_sf"/>
</dbReference>
<dbReference type="OrthoDB" id="9808813at2"/>
<keyword evidence="3" id="KW-0741">SOS mutagenesis</keyword>
<organism evidence="7 8">
    <name type="scientific">Cyanobium usitatum str. Tous</name>
    <dbReference type="NCBI Taxonomy" id="2116684"/>
    <lineage>
        <taxon>Bacteria</taxon>
        <taxon>Bacillati</taxon>
        <taxon>Cyanobacteriota</taxon>
        <taxon>Cyanophyceae</taxon>
        <taxon>Synechococcales</taxon>
        <taxon>Prochlorococcaceae</taxon>
        <taxon>Cyanobium</taxon>
    </lineage>
</organism>
<comment type="similarity">
    <text evidence="1">Belongs to the DNA polymerase type-Y family.</text>
</comment>
<dbReference type="PANTHER" id="PTHR11076">
    <property type="entry name" value="DNA REPAIR POLYMERASE UMUC / TRANSFERASE FAMILY MEMBER"/>
    <property type="match status" value="1"/>
</dbReference>
<evidence type="ECO:0000313" key="8">
    <source>
        <dbReference type="Proteomes" id="UP000243002"/>
    </source>
</evidence>
<evidence type="ECO:0000256" key="2">
    <source>
        <dbReference type="ARBA" id="ARBA00022763"/>
    </source>
</evidence>
<proteinExistence type="inferred from homology"/>
<dbReference type="SUPFAM" id="SSF56672">
    <property type="entry name" value="DNA/RNA polymerases"/>
    <property type="match status" value="1"/>
</dbReference>
<evidence type="ECO:0000256" key="1">
    <source>
        <dbReference type="ARBA" id="ARBA00010945"/>
    </source>
</evidence>
<dbReference type="RefSeq" id="WP_106501858.1">
    <property type="nucleotide sequence ID" value="NZ_PXXO01000002.1"/>
</dbReference>
<keyword evidence="7" id="KW-0808">Transferase</keyword>
<keyword evidence="5" id="KW-0742">SOS response</keyword>
<feature type="domain" description="UmuC" evidence="6">
    <location>
        <begin position="13"/>
        <end position="198"/>
    </location>
</feature>
<dbReference type="InterPro" id="IPR043502">
    <property type="entry name" value="DNA/RNA_pol_sf"/>
</dbReference>
<dbReference type="AlphaFoldDB" id="A0A2P7N0B6"/>
<dbReference type="Gene3D" id="3.30.1490.100">
    <property type="entry name" value="DNA polymerase, Y-family, little finger domain"/>
    <property type="match status" value="1"/>
</dbReference>
<evidence type="ECO:0000256" key="5">
    <source>
        <dbReference type="ARBA" id="ARBA00023236"/>
    </source>
</evidence>
<evidence type="ECO:0000259" key="6">
    <source>
        <dbReference type="PROSITE" id="PS50173"/>
    </source>
</evidence>
<dbReference type="InterPro" id="IPR001126">
    <property type="entry name" value="UmuC"/>
</dbReference>
<dbReference type="GO" id="GO:0006281">
    <property type="term" value="P:DNA repair"/>
    <property type="evidence" value="ECO:0007669"/>
    <property type="project" value="UniProtKB-KW"/>
</dbReference>
<dbReference type="Gene3D" id="3.40.1170.60">
    <property type="match status" value="1"/>
</dbReference>
<dbReference type="PANTHER" id="PTHR11076:SF34">
    <property type="entry name" value="PROTEIN UMUC"/>
    <property type="match status" value="1"/>
</dbReference>
<dbReference type="Pfam" id="PF11799">
    <property type="entry name" value="IMS_C"/>
    <property type="match status" value="1"/>
</dbReference>
<dbReference type="InterPro" id="IPR017961">
    <property type="entry name" value="DNA_pol_Y-fam_little_finger"/>
</dbReference>
<dbReference type="CDD" id="cd01700">
    <property type="entry name" value="PolY_Pol_V_umuC"/>
    <property type="match status" value="1"/>
</dbReference>
<dbReference type="Pfam" id="PF00817">
    <property type="entry name" value="IMS"/>
    <property type="match status" value="1"/>
</dbReference>
<dbReference type="GO" id="GO:0042276">
    <property type="term" value="P:error-prone translesion synthesis"/>
    <property type="evidence" value="ECO:0007669"/>
    <property type="project" value="TreeGrafter"/>
</dbReference>
<accession>A0A2P7N0B6</accession>
<keyword evidence="8" id="KW-1185">Reference proteome</keyword>
<dbReference type="PROSITE" id="PS50173">
    <property type="entry name" value="UMUC"/>
    <property type="match status" value="1"/>
</dbReference>
<keyword evidence="2" id="KW-0227">DNA damage</keyword>
<dbReference type="InterPro" id="IPR043128">
    <property type="entry name" value="Rev_trsase/Diguanyl_cyclase"/>
</dbReference>
<dbReference type="GO" id="GO:0003887">
    <property type="term" value="F:DNA-directed DNA polymerase activity"/>
    <property type="evidence" value="ECO:0007669"/>
    <property type="project" value="TreeGrafter"/>
</dbReference>
<evidence type="ECO:0000256" key="3">
    <source>
        <dbReference type="ARBA" id="ARBA00023199"/>
    </source>
</evidence>
<dbReference type="InterPro" id="IPR050116">
    <property type="entry name" value="DNA_polymerase-Y"/>
</dbReference>
<dbReference type="Gene3D" id="3.30.70.270">
    <property type="match status" value="1"/>
</dbReference>
<dbReference type="InterPro" id="IPR025188">
    <property type="entry name" value="DUF4113"/>
</dbReference>
<comment type="caution">
    <text evidence="7">The sequence shown here is derived from an EMBL/GenBank/DDBJ whole genome shotgun (WGS) entry which is preliminary data.</text>
</comment>
<name>A0A2P7N0B6_9CYAN</name>
<dbReference type="EMBL" id="PXXO01000002">
    <property type="protein sequence ID" value="PSJ06886.1"/>
    <property type="molecule type" value="Genomic_DNA"/>
</dbReference>
<dbReference type="GO" id="GO:0005829">
    <property type="term" value="C:cytosol"/>
    <property type="evidence" value="ECO:0007669"/>
    <property type="project" value="TreeGrafter"/>
</dbReference>
<dbReference type="GO" id="GO:0009432">
    <property type="term" value="P:SOS response"/>
    <property type="evidence" value="ECO:0007669"/>
    <property type="project" value="UniProtKB-KW"/>
</dbReference>
<dbReference type="SUPFAM" id="SSF100879">
    <property type="entry name" value="Lesion bypass DNA polymerase (Y-family), little finger domain"/>
    <property type="match status" value="1"/>
</dbReference>
<evidence type="ECO:0000313" key="7">
    <source>
        <dbReference type="EMBL" id="PSJ06886.1"/>
    </source>
</evidence>
<reference evidence="7 8" key="1">
    <citation type="journal article" date="2018" name="Environ. Microbiol.">
        <title>Ecological and genomic features of two widespread freshwater picocyanobacteria.</title>
        <authorList>
            <person name="Cabello-Yeves P.J."/>
            <person name="Picazo A."/>
            <person name="Camacho A."/>
            <person name="Callieri C."/>
            <person name="Rosselli R."/>
            <person name="Roda-Garcia J.J."/>
            <person name="Coutinho F.H."/>
            <person name="Rodriguez-Valera F."/>
        </authorList>
    </citation>
    <scope>NUCLEOTIDE SEQUENCE [LARGE SCALE GENOMIC DNA]</scope>
    <source>
        <strain evidence="7 8">Tous</strain>
    </source>
</reference>
<gene>
    <name evidence="7" type="ORF">C7K55_02680</name>
</gene>
<protein>
    <submittedName>
        <fullName evidence="7">Nucleotidyltransferase</fullName>
    </submittedName>
</protein>